<dbReference type="EMBL" id="PTJA01000004">
    <property type="protein sequence ID" value="PPK81359.1"/>
    <property type="molecule type" value="Genomic_DNA"/>
</dbReference>
<keyword evidence="1" id="KW-1133">Transmembrane helix</keyword>
<evidence type="ECO:0000313" key="3">
    <source>
        <dbReference type="Proteomes" id="UP000237749"/>
    </source>
</evidence>
<organism evidence="2 3">
    <name type="scientific">Lacrimispora xylanisolvens</name>
    <dbReference type="NCBI Taxonomy" id="384636"/>
    <lineage>
        <taxon>Bacteria</taxon>
        <taxon>Bacillati</taxon>
        <taxon>Bacillota</taxon>
        <taxon>Clostridia</taxon>
        <taxon>Lachnospirales</taxon>
        <taxon>Lachnospiraceae</taxon>
        <taxon>Lacrimispora</taxon>
    </lineage>
</organism>
<dbReference type="RefSeq" id="WP_170072292.1">
    <property type="nucleotide sequence ID" value="NZ_PTJA01000004.1"/>
</dbReference>
<reference evidence="2 3" key="1">
    <citation type="submission" date="2018-02" db="EMBL/GenBank/DDBJ databases">
        <title>Genomic Encyclopedia of Archaeal and Bacterial Type Strains, Phase II (KMG-II): from individual species to whole genera.</title>
        <authorList>
            <person name="Goeker M."/>
        </authorList>
    </citation>
    <scope>NUCLEOTIDE SEQUENCE [LARGE SCALE GENOMIC DNA]</scope>
    <source>
        <strain evidence="2 3">DSM 3808</strain>
    </source>
</reference>
<sequence length="53" mass="5785">MERLRSENGQAMVEYAALFAAVVIVAVITFGNMSEAAVKIFNLIQNSLLPVFP</sequence>
<dbReference type="Proteomes" id="UP000237749">
    <property type="component" value="Unassembled WGS sequence"/>
</dbReference>
<evidence type="ECO:0000313" key="2">
    <source>
        <dbReference type="EMBL" id="PPK81359.1"/>
    </source>
</evidence>
<comment type="caution">
    <text evidence="2">The sequence shown here is derived from an EMBL/GenBank/DDBJ whole genome shotgun (WGS) entry which is preliminary data.</text>
</comment>
<evidence type="ECO:0000256" key="1">
    <source>
        <dbReference type="SAM" id="Phobius"/>
    </source>
</evidence>
<proteinExistence type="predicted"/>
<keyword evidence="1" id="KW-0812">Transmembrane</keyword>
<keyword evidence="3" id="KW-1185">Reference proteome</keyword>
<feature type="transmembrane region" description="Helical" evidence="1">
    <location>
        <begin position="12"/>
        <end position="33"/>
    </location>
</feature>
<protein>
    <submittedName>
        <fullName evidence="2">Uncharacterized protein</fullName>
    </submittedName>
</protein>
<accession>A0A2S6HU37</accession>
<name>A0A2S6HU37_9FIRM</name>
<dbReference type="AlphaFoldDB" id="A0A2S6HU37"/>
<gene>
    <name evidence="2" type="ORF">BXY41_104160</name>
</gene>
<keyword evidence="1" id="KW-0472">Membrane</keyword>